<dbReference type="AlphaFoldDB" id="A0A7N5KFZ4"/>
<dbReference type="Proteomes" id="UP000008912">
    <property type="component" value="Unassembled WGS sequence"/>
</dbReference>
<evidence type="ECO:0000313" key="2">
    <source>
        <dbReference type="Proteomes" id="UP000008912"/>
    </source>
</evidence>
<reference evidence="1" key="3">
    <citation type="submission" date="2025-09" db="UniProtKB">
        <authorList>
            <consortium name="Ensembl"/>
        </authorList>
    </citation>
    <scope>IDENTIFICATION</scope>
</reference>
<name>A0A7N5KFZ4_AILME</name>
<sequence>MVLTYFMMCLKPPRWVFILCNLISWSSRVFSFFNYSQLGYGTLLSGSIP</sequence>
<evidence type="ECO:0000313" key="1">
    <source>
        <dbReference type="Ensembl" id="ENSAMEP00000039550.1"/>
    </source>
</evidence>
<proteinExistence type="predicted"/>
<reference evidence="1 2" key="1">
    <citation type="journal article" date="2010" name="Nature">
        <title>The sequence and de novo assembly of the giant panda genome.</title>
        <authorList>
            <person name="Li R."/>
            <person name="Fan W."/>
            <person name="Tian G."/>
            <person name="Zhu H."/>
            <person name="He L."/>
            <person name="Cai J."/>
            <person name="Huang Q."/>
            <person name="Cai Q."/>
            <person name="Li B."/>
            <person name="Bai Y."/>
            <person name="Zhang Z."/>
            <person name="Zhang Y."/>
            <person name="Wang W."/>
            <person name="Li J."/>
            <person name="Wei F."/>
            <person name="Li H."/>
            <person name="Jian M."/>
            <person name="Li J."/>
            <person name="Zhang Z."/>
            <person name="Nielsen R."/>
            <person name="Li D."/>
            <person name="Gu W."/>
            <person name="Yang Z."/>
            <person name="Xuan Z."/>
            <person name="Ryder O.A."/>
            <person name="Leung F.C."/>
            <person name="Zhou Y."/>
            <person name="Cao J."/>
            <person name="Sun X."/>
            <person name="Fu Y."/>
            <person name="Fang X."/>
            <person name="Guo X."/>
            <person name="Wang B."/>
            <person name="Hou R."/>
            <person name="Shen F."/>
            <person name="Mu B."/>
            <person name="Ni P."/>
            <person name="Lin R."/>
            <person name="Qian W."/>
            <person name="Wang G."/>
            <person name="Yu C."/>
            <person name="Nie W."/>
            <person name="Wang J."/>
            <person name="Wu Z."/>
            <person name="Liang H."/>
            <person name="Min J."/>
            <person name="Wu Q."/>
            <person name="Cheng S."/>
            <person name="Ruan J."/>
            <person name="Wang M."/>
            <person name="Shi Z."/>
            <person name="Wen M."/>
            <person name="Liu B."/>
            <person name="Ren X."/>
            <person name="Zheng H."/>
            <person name="Dong D."/>
            <person name="Cook K."/>
            <person name="Shan G."/>
            <person name="Zhang H."/>
            <person name="Kosiol C."/>
            <person name="Xie X."/>
            <person name="Lu Z."/>
            <person name="Zheng H."/>
            <person name="Li Y."/>
            <person name="Steiner C.C."/>
            <person name="Lam T.T."/>
            <person name="Lin S."/>
            <person name="Zhang Q."/>
            <person name="Li G."/>
            <person name="Tian J."/>
            <person name="Gong T."/>
            <person name="Liu H."/>
            <person name="Zhang D."/>
            <person name="Fang L."/>
            <person name="Ye C."/>
            <person name="Zhang J."/>
            <person name="Hu W."/>
            <person name="Xu A."/>
            <person name="Ren Y."/>
            <person name="Zhang G."/>
            <person name="Bruford M.W."/>
            <person name="Li Q."/>
            <person name="Ma L."/>
            <person name="Guo Y."/>
            <person name="An N."/>
            <person name="Hu Y."/>
            <person name="Zheng Y."/>
            <person name="Shi Y."/>
            <person name="Li Z."/>
            <person name="Liu Q."/>
            <person name="Chen Y."/>
            <person name="Zhao J."/>
            <person name="Qu N."/>
            <person name="Zhao S."/>
            <person name="Tian F."/>
            <person name="Wang X."/>
            <person name="Wang H."/>
            <person name="Xu L."/>
            <person name="Liu X."/>
            <person name="Vinar T."/>
            <person name="Wang Y."/>
            <person name="Lam T.W."/>
            <person name="Yiu S.M."/>
            <person name="Liu S."/>
            <person name="Zhang H."/>
            <person name="Li D."/>
            <person name="Huang Y."/>
            <person name="Wang X."/>
            <person name="Yang G."/>
            <person name="Jiang Z."/>
            <person name="Wang J."/>
            <person name="Qin N."/>
            <person name="Li L."/>
            <person name="Li J."/>
            <person name="Bolund L."/>
            <person name="Kristiansen K."/>
            <person name="Wong G.K."/>
            <person name="Olson M."/>
            <person name="Zhang X."/>
            <person name="Li S."/>
            <person name="Yang H."/>
            <person name="Wang J."/>
            <person name="Wang J."/>
        </authorList>
    </citation>
    <scope>NUCLEOTIDE SEQUENCE [LARGE SCALE GENOMIC DNA]</scope>
</reference>
<accession>A0A7N5KFZ4</accession>
<organism evidence="1 2">
    <name type="scientific">Ailuropoda melanoleuca</name>
    <name type="common">Giant panda</name>
    <dbReference type="NCBI Taxonomy" id="9646"/>
    <lineage>
        <taxon>Eukaryota</taxon>
        <taxon>Metazoa</taxon>
        <taxon>Chordata</taxon>
        <taxon>Craniata</taxon>
        <taxon>Vertebrata</taxon>
        <taxon>Euteleostomi</taxon>
        <taxon>Mammalia</taxon>
        <taxon>Eutheria</taxon>
        <taxon>Laurasiatheria</taxon>
        <taxon>Carnivora</taxon>
        <taxon>Caniformia</taxon>
        <taxon>Ursidae</taxon>
        <taxon>Ailuropoda</taxon>
    </lineage>
</organism>
<dbReference type="Ensembl" id="ENSAMET00000025365.1">
    <property type="protein sequence ID" value="ENSAMEP00000039550.1"/>
    <property type="gene ID" value="ENSAMEG00000030477.1"/>
</dbReference>
<reference evidence="1" key="2">
    <citation type="submission" date="2025-08" db="UniProtKB">
        <authorList>
            <consortium name="Ensembl"/>
        </authorList>
    </citation>
    <scope>IDENTIFICATION</scope>
</reference>
<dbReference type="InParanoid" id="A0A7N5KFZ4"/>
<keyword evidence="2" id="KW-1185">Reference proteome</keyword>
<protein>
    <submittedName>
        <fullName evidence="1">Uncharacterized protein</fullName>
    </submittedName>
</protein>